<gene>
    <name evidence="5" type="ORF">CYJ10_08780</name>
</gene>
<evidence type="ECO:0000256" key="2">
    <source>
        <dbReference type="ARBA" id="ARBA00023002"/>
    </source>
</evidence>
<sequence>MAELHMVEAVNLALAHALEHDPDVVLLGEDIGVNGGVFRSTAGLQQRFGEGRVIDTPLAEGGIVGAAIGMAAMGLKPVAEIQFAGFIYPAIDNILNHAGHLRHRTRGRLSCPLVVRAPSGAGIHAPEHHSESPEALFAHIPGLRVVMPSSPARAYGLLLAAIRDPDPVIFFEPTRLYRLFRQEVEDTGEALPLDACFTLRDGTDITLVSWGAMVQETLAAADQLADDGISAAVIDVATLKPLDMETILESVAQSGRCVIVHEAPRTAGVGAEIAANLADAGLYSLSAPVQRVTGYDTVVPLARLEHSYLPSVAQIVDAARRALDAG</sequence>
<dbReference type="PANTHER" id="PTHR43257:SF2">
    <property type="entry name" value="PYRUVATE DEHYDROGENASE E1 COMPONENT SUBUNIT BETA"/>
    <property type="match status" value="1"/>
</dbReference>
<comment type="cofactor">
    <cofactor evidence="1">
        <name>thiamine diphosphate</name>
        <dbReference type="ChEBI" id="CHEBI:58937"/>
    </cofactor>
</comment>
<dbReference type="STRING" id="82633.GCA_000974605_03694"/>
<dbReference type="InterPro" id="IPR009014">
    <property type="entry name" value="Transketo_C/PFOR_II"/>
</dbReference>
<evidence type="ECO:0000256" key="1">
    <source>
        <dbReference type="ARBA" id="ARBA00001964"/>
    </source>
</evidence>
<dbReference type="InterPro" id="IPR029061">
    <property type="entry name" value="THDP-binding"/>
</dbReference>
<dbReference type="CDD" id="cd07036">
    <property type="entry name" value="TPP_PYR_E1-PDHc-beta_like"/>
    <property type="match status" value="1"/>
</dbReference>
<dbReference type="FunFam" id="3.40.50.970:FF:000001">
    <property type="entry name" value="Pyruvate dehydrogenase E1 beta subunit"/>
    <property type="match status" value="1"/>
</dbReference>
<dbReference type="FunFam" id="3.40.50.920:FF:000001">
    <property type="entry name" value="Pyruvate dehydrogenase E1 beta subunit"/>
    <property type="match status" value="1"/>
</dbReference>
<dbReference type="RefSeq" id="WP_101681132.1">
    <property type="nucleotide sequence ID" value="NZ_PJRP01000003.1"/>
</dbReference>
<evidence type="ECO:0000313" key="5">
    <source>
        <dbReference type="EMBL" id="PLQ00561.1"/>
    </source>
</evidence>
<protein>
    <submittedName>
        <fullName evidence="5">Alpha-ketoacid dehydrogenase subunit beta</fullName>
    </submittedName>
</protein>
<dbReference type="SUPFAM" id="SSF52518">
    <property type="entry name" value="Thiamin diphosphate-binding fold (THDP-binding)"/>
    <property type="match status" value="1"/>
</dbReference>
<dbReference type="GO" id="GO:0016491">
    <property type="term" value="F:oxidoreductase activity"/>
    <property type="evidence" value="ECO:0007669"/>
    <property type="project" value="UniProtKB-KW"/>
</dbReference>
<evidence type="ECO:0000313" key="6">
    <source>
        <dbReference type="Proteomes" id="UP000234341"/>
    </source>
</evidence>
<dbReference type="Gene3D" id="3.40.50.920">
    <property type="match status" value="1"/>
</dbReference>
<dbReference type="Proteomes" id="UP000234341">
    <property type="component" value="Unassembled WGS sequence"/>
</dbReference>
<comment type="caution">
    <text evidence="5">The sequence shown here is derived from an EMBL/GenBank/DDBJ whole genome shotgun (WGS) entry which is preliminary data.</text>
</comment>
<dbReference type="InterPro" id="IPR033248">
    <property type="entry name" value="Transketolase_C"/>
</dbReference>
<reference evidence="5 6" key="1">
    <citation type="submission" date="2017-12" db="EMBL/GenBank/DDBJ databases">
        <title>Genome sequence of the active heterotrophic nitrifier-denitrifier, Cupriavidus pauculus UM1.</title>
        <authorList>
            <person name="Putonti C."/>
            <person name="Castignetti D."/>
        </authorList>
    </citation>
    <scope>NUCLEOTIDE SEQUENCE [LARGE SCALE GENOMIC DNA]</scope>
    <source>
        <strain evidence="5 6">UM1</strain>
    </source>
</reference>
<dbReference type="Pfam" id="PF02779">
    <property type="entry name" value="Transket_pyr"/>
    <property type="match status" value="1"/>
</dbReference>
<keyword evidence="2" id="KW-0560">Oxidoreductase</keyword>
<dbReference type="EMBL" id="PJRP01000003">
    <property type="protein sequence ID" value="PLQ00561.1"/>
    <property type="molecule type" value="Genomic_DNA"/>
</dbReference>
<keyword evidence="3" id="KW-0786">Thiamine pyrophosphate</keyword>
<proteinExistence type="predicted"/>
<dbReference type="SUPFAM" id="SSF52922">
    <property type="entry name" value="TK C-terminal domain-like"/>
    <property type="match status" value="1"/>
</dbReference>
<dbReference type="OrthoDB" id="9780894at2"/>
<feature type="domain" description="Transketolase-like pyrimidine-binding" evidence="4">
    <location>
        <begin position="4"/>
        <end position="179"/>
    </location>
</feature>
<dbReference type="SMART" id="SM00861">
    <property type="entry name" value="Transket_pyr"/>
    <property type="match status" value="1"/>
</dbReference>
<evidence type="ECO:0000256" key="3">
    <source>
        <dbReference type="ARBA" id="ARBA00023052"/>
    </source>
</evidence>
<dbReference type="InterPro" id="IPR005475">
    <property type="entry name" value="Transketolase-like_Pyr-bd"/>
</dbReference>
<accession>A0A2N5CE95</accession>
<dbReference type="AlphaFoldDB" id="A0A2N5CE95"/>
<dbReference type="Gene3D" id="3.40.50.970">
    <property type="match status" value="1"/>
</dbReference>
<name>A0A2N5CE95_9BURK</name>
<organism evidence="5 6">
    <name type="scientific">Cupriavidus pauculus</name>
    <dbReference type="NCBI Taxonomy" id="82633"/>
    <lineage>
        <taxon>Bacteria</taxon>
        <taxon>Pseudomonadati</taxon>
        <taxon>Pseudomonadota</taxon>
        <taxon>Betaproteobacteria</taxon>
        <taxon>Burkholderiales</taxon>
        <taxon>Burkholderiaceae</taxon>
        <taxon>Cupriavidus</taxon>
    </lineage>
</organism>
<dbReference type="PANTHER" id="PTHR43257">
    <property type="entry name" value="PYRUVATE DEHYDROGENASE E1 COMPONENT BETA SUBUNIT"/>
    <property type="match status" value="1"/>
</dbReference>
<evidence type="ECO:0000259" key="4">
    <source>
        <dbReference type="SMART" id="SM00861"/>
    </source>
</evidence>
<dbReference type="Pfam" id="PF02780">
    <property type="entry name" value="Transketolase_C"/>
    <property type="match status" value="1"/>
</dbReference>